<dbReference type="InterPro" id="IPR016024">
    <property type="entry name" value="ARM-type_fold"/>
</dbReference>
<evidence type="ECO:0000259" key="3">
    <source>
        <dbReference type="Pfam" id="PF16201"/>
    </source>
</evidence>
<dbReference type="PANTHER" id="PTHR13500:SF0">
    <property type="entry name" value="NUCLEOLAR PRE-RIBOSOMAL-ASSOCIATED PROTEIN 1"/>
    <property type="match status" value="1"/>
</dbReference>
<dbReference type="SUPFAM" id="SSF48371">
    <property type="entry name" value="ARM repeat"/>
    <property type="match status" value="1"/>
</dbReference>
<evidence type="ECO:0000313" key="5">
    <source>
        <dbReference type="EMBL" id="KZZ91176.1"/>
    </source>
</evidence>
<proteinExistence type="predicted"/>
<dbReference type="OrthoDB" id="72892at2759"/>
<dbReference type="EMBL" id="AZGY01000019">
    <property type="protein sequence ID" value="KZZ91176.1"/>
    <property type="molecule type" value="Genomic_DNA"/>
</dbReference>
<feature type="region of interest" description="Disordered" evidence="1">
    <location>
        <begin position="1"/>
        <end position="21"/>
    </location>
</feature>
<dbReference type="Pfam" id="PF11707">
    <property type="entry name" value="Npa1"/>
    <property type="match status" value="1"/>
</dbReference>
<dbReference type="InterPro" id="IPR032436">
    <property type="entry name" value="URB1_C"/>
</dbReference>
<evidence type="ECO:0000313" key="6">
    <source>
        <dbReference type="Proteomes" id="UP000078544"/>
    </source>
</evidence>
<organism evidence="5 6">
    <name type="scientific">Moelleriella libera RCEF 2490</name>
    <dbReference type="NCBI Taxonomy" id="1081109"/>
    <lineage>
        <taxon>Eukaryota</taxon>
        <taxon>Fungi</taxon>
        <taxon>Dikarya</taxon>
        <taxon>Ascomycota</taxon>
        <taxon>Pezizomycotina</taxon>
        <taxon>Sordariomycetes</taxon>
        <taxon>Hypocreomycetidae</taxon>
        <taxon>Hypocreales</taxon>
        <taxon>Clavicipitaceae</taxon>
        <taxon>Moelleriella</taxon>
    </lineage>
</organism>
<comment type="caution">
    <text evidence="5">The sequence shown here is derived from an EMBL/GenBank/DDBJ whole genome shotgun (WGS) entry which is preliminary data.</text>
</comment>
<dbReference type="AlphaFoldDB" id="A0A167YCW2"/>
<feature type="domain" description="URB1 N-terminal" evidence="2">
    <location>
        <begin position="132"/>
        <end position="477"/>
    </location>
</feature>
<dbReference type="Proteomes" id="UP000078544">
    <property type="component" value="Unassembled WGS sequence"/>
</dbReference>
<dbReference type="GO" id="GO:0000466">
    <property type="term" value="P:maturation of 5.8S rRNA from tricistronic rRNA transcript (SSU-rRNA, 5.8S rRNA, LSU-rRNA)"/>
    <property type="evidence" value="ECO:0007669"/>
    <property type="project" value="TreeGrafter"/>
</dbReference>
<feature type="domain" description="URB1 C-terminal" evidence="3">
    <location>
        <begin position="931"/>
        <end position="1121"/>
    </location>
</feature>
<dbReference type="STRING" id="1081109.A0A167YCW2"/>
<sequence>MAARKSDQEIDGATAYRNRQQRIIPEVPAGEKEISSSAQLHKLLTFDQNLQNARYGMPRCVQQHDPSVRPIYDASKSADFFGGLSPSGLQSLKTLLDQIIADNADRKSKLDVLQGYLDAVKPRDISDDAVHLADVMAMWSFAVQANDEGVMSAAAVVLALLLQVLSGSLHLVPYGVGICNTVLQETQLKALARNLSSERTKAFIISPTLRLLREVVCFDGGLFAKRVVRAAAFTFSSLSRNLEQGHTRAAPGDSRKASIRINAVKFLLSCLKYLHSEGRKELLSQRDLLSHLTDKMRDDPPDLVLEILESLRTHVLMDNKIPREVKSRAMNVRTLMRLLSLYTYSYAAASIEEKETVSNRAHDFLLYACTASNGGVLYPYKGLYPKEDGEDFPMSTMGQGQSGELDDPREGRLRNGIPVYNYKLSEFAGKLRPWSEMKHYKLLVAIFTAAPELISNYFYNNQSFTFEPKLSMTWVGYATFLLGTILIPLPVSFGDPTRCAVMPPPTSILMDNIIPRPINEKVLVKCLSTQWHLPSFFAARILTAALNKLSAASEMLKSQSSFRSEAWADARQRIKDAFCQRIPSMKEIVRCYKHIPSENILHRTLMSRLLRLYYEVVPQVAFLANFDVSPFIFAALDRLQRSDLEAEPRQLALRELKNLVAIAGCSPGMRWFAKVATPDKSQESSSPFIALLHLLCTGGDDALSHEVRNVLRDVIIEEQVLKDSSAFGSLLQALRCLSEVVGADSRSKIWSFLDNCISRCAASPLKYLELMYEQFPRSGEHDTAYELSLLQVVIWEQLPHALKDANDETANVLASFVSFYANAVVLSNEQNLVLSGYHDSLSERFTSTSATLAGLGDSKQTKALKRFEAGDEDGVKAVRREQDEGKHVMDQQSLNDWLHVPFLSADDARVLTQWASKSVEDMIEDGWATRLVRLLRSPHAILRKEALTSILKMAAQIKESSYEERTQVWLLLCEVAESSKPLVDERPVPSAFVAFTIHAFEVLKDPLHTLYPKVNSFLTRGPVWVPDKVPLAHDVLDGMPSEDDRYYSELAWLLSYLLDCLNDPSDVGVFHQKGWFESILALDCNPFLQIGLRTRLLKIIYRTTCIDGGSTTLTTRHGVLSLLSLQRALTEVEEEKAAYGALMVRVWETCDQKKVNAWSHGGVKQLLAEFYPEST</sequence>
<reference evidence="5 6" key="1">
    <citation type="journal article" date="2016" name="Genome Biol. Evol.">
        <title>Divergent and convergent evolution of fungal pathogenicity.</title>
        <authorList>
            <person name="Shang Y."/>
            <person name="Xiao G."/>
            <person name="Zheng P."/>
            <person name="Cen K."/>
            <person name="Zhan S."/>
            <person name="Wang C."/>
        </authorList>
    </citation>
    <scope>NUCLEOTIDE SEQUENCE [LARGE SCALE GENOMIC DNA]</scope>
    <source>
        <strain evidence="5 6">RCEF 2490</strain>
    </source>
</reference>
<dbReference type="Pfam" id="PF16201">
    <property type="entry name" value="NopRA1"/>
    <property type="match status" value="1"/>
</dbReference>
<evidence type="ECO:0000259" key="4">
    <source>
        <dbReference type="Pfam" id="PF26140"/>
    </source>
</evidence>
<dbReference type="InterPro" id="IPR039844">
    <property type="entry name" value="URB1"/>
</dbReference>
<dbReference type="InterPro" id="IPR059018">
    <property type="entry name" value="HEAT_URB1"/>
</dbReference>
<gene>
    <name evidence="5" type="ORF">AAL_06917</name>
</gene>
<dbReference type="GO" id="GO:0000463">
    <property type="term" value="P:maturation of LSU-rRNA from tricistronic rRNA transcript (SSU-rRNA, 5.8S rRNA, LSU-rRNA)"/>
    <property type="evidence" value="ECO:0007669"/>
    <property type="project" value="TreeGrafter"/>
</dbReference>
<evidence type="ECO:0000259" key="2">
    <source>
        <dbReference type="Pfam" id="PF11707"/>
    </source>
</evidence>
<feature type="domain" description="URB1 central HEAT repeat" evidence="4">
    <location>
        <begin position="666"/>
        <end position="860"/>
    </location>
</feature>
<dbReference type="GO" id="GO:0005730">
    <property type="term" value="C:nucleolus"/>
    <property type="evidence" value="ECO:0007669"/>
    <property type="project" value="TreeGrafter"/>
</dbReference>
<keyword evidence="6" id="KW-1185">Reference proteome</keyword>
<name>A0A167YCW2_9HYPO</name>
<dbReference type="Pfam" id="PF26140">
    <property type="entry name" value="HEAT_URB1"/>
    <property type="match status" value="1"/>
</dbReference>
<protein>
    <submittedName>
        <fullName evidence="5">Ribosome 60S biogenesis</fullName>
    </submittedName>
</protein>
<dbReference type="PANTHER" id="PTHR13500">
    <property type="entry name" value="NUCLEOLAR PRERIBOSOMAL-ASSOCIATED PROTEIN 1"/>
    <property type="match status" value="1"/>
</dbReference>
<dbReference type="InterPro" id="IPR021714">
    <property type="entry name" value="URB1_N"/>
</dbReference>
<accession>A0A167YCW2</accession>
<evidence type="ECO:0000256" key="1">
    <source>
        <dbReference type="SAM" id="MobiDB-lite"/>
    </source>
</evidence>